<dbReference type="OrthoDB" id="596512at2"/>
<gene>
    <name evidence="1" type="ORF">SAMN06265371_1015</name>
</gene>
<dbReference type="Gene3D" id="2.40.160.130">
    <property type="entry name" value="Capsule assembly protein Wzi"/>
    <property type="match status" value="1"/>
</dbReference>
<keyword evidence="2" id="KW-1185">Reference proteome</keyword>
<protein>
    <submittedName>
        <fullName evidence="1">Capsule assembly protein Wzi</fullName>
    </submittedName>
</protein>
<dbReference type="InterPro" id="IPR026950">
    <property type="entry name" value="Caps_assemb_Wzi"/>
</dbReference>
<dbReference type="Proteomes" id="UP000198384">
    <property type="component" value="Unassembled WGS sequence"/>
</dbReference>
<evidence type="ECO:0000313" key="2">
    <source>
        <dbReference type="Proteomes" id="UP000198384"/>
    </source>
</evidence>
<dbReference type="InterPro" id="IPR038636">
    <property type="entry name" value="Wzi_sf"/>
</dbReference>
<organism evidence="1 2">
    <name type="scientific">Lutibacter agarilyticus</name>
    <dbReference type="NCBI Taxonomy" id="1109740"/>
    <lineage>
        <taxon>Bacteria</taxon>
        <taxon>Pseudomonadati</taxon>
        <taxon>Bacteroidota</taxon>
        <taxon>Flavobacteriia</taxon>
        <taxon>Flavobacteriales</taxon>
        <taxon>Flavobacteriaceae</taxon>
        <taxon>Lutibacter</taxon>
    </lineage>
</organism>
<name>A0A238V7L5_9FLAO</name>
<evidence type="ECO:0000313" key="1">
    <source>
        <dbReference type="EMBL" id="SNR30027.1"/>
    </source>
</evidence>
<accession>A0A238V7L5</accession>
<sequence>MKTFFNKIIFGLFLLFFTFNSKGQEIEHFNYNISLNSGISSYETLPFWLVSNRYGSVPNSNFGALNASIFSNLKKPTKNFGIAYKASATGFIANENTTTGYIADKNSVFINELYVRLQYKNWALDLGNRNGEIKWEGLSSSNGNIVKSINARAYPGFNIKTLEYLKLPFAKNWLSFQLNFANYWLNDERSVDKANLHHSSLFFKFKLNPKFELIAGIDHYAQWGGTSDIAGEQPDSFKDFIRIVLGKSGGSNSSESDQLNALGNHLGAYLFQMNYSGDHTHINFYYSHPFEDGSGMELQNWMDGLYGLMIDLKQPEAPISHILTEFTYTKNMSGANPPDQGYDENGNKIHGRGLDNYFNNGVYTSGWTYFGHTIGSPYFTTKPVDENGITQGVIIGDNRFMAFNVGIKGTFKPITYKAMLSHVTYFGWFNNEYDSKPKQFSGLLEINLPEKSNRVPFNISASVSFDTGTYAPVNFGGFITLSKNGFF</sequence>
<dbReference type="Pfam" id="PF14052">
    <property type="entry name" value="Caps_assemb_Wzi"/>
    <property type="match status" value="1"/>
</dbReference>
<dbReference type="EMBL" id="FZNT01000001">
    <property type="protein sequence ID" value="SNR30027.1"/>
    <property type="molecule type" value="Genomic_DNA"/>
</dbReference>
<proteinExistence type="predicted"/>
<dbReference type="AlphaFoldDB" id="A0A238V7L5"/>
<reference evidence="1 2" key="1">
    <citation type="submission" date="2017-06" db="EMBL/GenBank/DDBJ databases">
        <authorList>
            <person name="Kim H.J."/>
            <person name="Triplett B.A."/>
        </authorList>
    </citation>
    <scope>NUCLEOTIDE SEQUENCE [LARGE SCALE GENOMIC DNA]</scope>
    <source>
        <strain evidence="1 2">DSM 29150</strain>
    </source>
</reference>
<dbReference type="RefSeq" id="WP_089379695.1">
    <property type="nucleotide sequence ID" value="NZ_FZNT01000001.1"/>
</dbReference>